<dbReference type="GO" id="GO:0030001">
    <property type="term" value="P:metal ion transport"/>
    <property type="evidence" value="ECO:0007669"/>
    <property type="project" value="InterPro"/>
</dbReference>
<evidence type="ECO:0008006" key="9">
    <source>
        <dbReference type="Google" id="ProtNLM"/>
    </source>
</evidence>
<dbReference type="InterPro" id="IPR050492">
    <property type="entry name" value="Bact_metal-bind_prot9"/>
</dbReference>
<evidence type="ECO:0000256" key="5">
    <source>
        <dbReference type="SAM" id="MobiDB-lite"/>
    </source>
</evidence>
<dbReference type="GO" id="GO:0046872">
    <property type="term" value="F:metal ion binding"/>
    <property type="evidence" value="ECO:0007669"/>
    <property type="project" value="InterPro"/>
</dbReference>
<dbReference type="PANTHER" id="PTHR42953">
    <property type="entry name" value="HIGH-AFFINITY ZINC UPTAKE SYSTEM PROTEIN ZNUA-RELATED"/>
    <property type="match status" value="1"/>
</dbReference>
<keyword evidence="2 6" id="KW-0732">Signal</keyword>
<dbReference type="AlphaFoldDB" id="A0A167YVY8"/>
<reference evidence="7 8" key="1">
    <citation type="submission" date="2016-04" db="EMBL/GenBank/DDBJ databases">
        <title>Draft genome sequence of Aeribacillus pallidus 8m3 from petroleum reservoir.</title>
        <authorList>
            <person name="Poltaraus A.B."/>
            <person name="Nazina T.N."/>
            <person name="Tourova T.P."/>
            <person name="Malakho S.M."/>
            <person name="Korshunova A.V."/>
            <person name="Sokolova D.S."/>
        </authorList>
    </citation>
    <scope>NUCLEOTIDE SEQUENCE [LARGE SCALE GENOMIC DNA]</scope>
    <source>
        <strain evidence="7 8">8m3</strain>
    </source>
</reference>
<dbReference type="InterPro" id="IPR006128">
    <property type="entry name" value="Lipoprotein_PsaA-like"/>
</dbReference>
<dbReference type="OrthoDB" id="9810636at2"/>
<organism evidence="7 8">
    <name type="scientific">Aeribacillus pallidus</name>
    <dbReference type="NCBI Taxonomy" id="33936"/>
    <lineage>
        <taxon>Bacteria</taxon>
        <taxon>Bacillati</taxon>
        <taxon>Bacillota</taxon>
        <taxon>Bacilli</taxon>
        <taxon>Bacillales</taxon>
        <taxon>Bacillaceae</taxon>
        <taxon>Aeribacillus</taxon>
    </lineage>
</organism>
<sequence length="345" mass="39219">MKKVFFAFLMAMLAIFPIGCGQNNNNASETNNHNEDKNNQKEIEIYTTIYPLTDFTKKIGGKYVHVESVYPPNVEAHTYEPTLKTLEAIAKADLFIYTGAGIEGFADKAEKTLKDGNVKIVKAAEGIPLLSASEDEHDHESGEEEHSHHEEDSDHEEEHGNQNEEEHNHAHGDVDPHVWLDPNRAITLAENIKNALTEAAPDQKEYFEQNFAQLKQDLKELDQSFQETIKKSKTKYILVAHAAYGYWEDRYDIEQIPISGLSPTDEPSQKQLVKIIELSKKHHLKHVIFEQNVSEKVAKIIQQEIGAKSLTLHNLESVSETDLKNNEDYFSIMKRNLETLSEALN</sequence>
<evidence type="ECO:0000256" key="1">
    <source>
        <dbReference type="ARBA" id="ARBA00022448"/>
    </source>
</evidence>
<dbReference type="SUPFAM" id="SSF53807">
    <property type="entry name" value="Helical backbone' metal receptor"/>
    <property type="match status" value="1"/>
</dbReference>
<evidence type="ECO:0000313" key="8">
    <source>
        <dbReference type="Proteomes" id="UP000076476"/>
    </source>
</evidence>
<comment type="caution">
    <text evidence="7">The sequence shown here is derived from an EMBL/GenBank/DDBJ whole genome shotgun (WGS) entry which is preliminary data.</text>
</comment>
<dbReference type="PANTHER" id="PTHR42953:SF8">
    <property type="entry name" value="ZINT DOMAIN-CONTAINING PROTEIN"/>
    <property type="match status" value="1"/>
</dbReference>
<feature type="compositionally biased region" description="Basic and acidic residues" evidence="5">
    <location>
        <begin position="134"/>
        <end position="178"/>
    </location>
</feature>
<keyword evidence="8" id="KW-1185">Reference proteome</keyword>
<dbReference type="CDD" id="cd01017">
    <property type="entry name" value="AdcA"/>
    <property type="match status" value="1"/>
</dbReference>
<dbReference type="Proteomes" id="UP000076476">
    <property type="component" value="Unassembled WGS sequence"/>
</dbReference>
<feature type="coiled-coil region" evidence="4">
    <location>
        <begin position="204"/>
        <end position="231"/>
    </location>
</feature>
<keyword evidence="4" id="KW-0175">Coiled coil</keyword>
<evidence type="ECO:0000256" key="2">
    <source>
        <dbReference type="ARBA" id="ARBA00022729"/>
    </source>
</evidence>
<feature type="signal peptide" evidence="6">
    <location>
        <begin position="1"/>
        <end position="21"/>
    </location>
</feature>
<dbReference type="EMBL" id="LWBR01000079">
    <property type="protein sequence ID" value="KZN94606.1"/>
    <property type="molecule type" value="Genomic_DNA"/>
</dbReference>
<accession>A0A167YVY8</accession>
<protein>
    <recommendedName>
        <fullName evidence="9">Adhesin</fullName>
    </recommendedName>
</protein>
<dbReference type="STRING" id="33936.AZI98_18050"/>
<evidence type="ECO:0000256" key="4">
    <source>
        <dbReference type="SAM" id="Coils"/>
    </source>
</evidence>
<dbReference type="RefSeq" id="WP_063389633.1">
    <property type="nucleotide sequence ID" value="NZ_LWBR01000079.1"/>
</dbReference>
<dbReference type="PRINTS" id="PR00690">
    <property type="entry name" value="ADHESNFAMILY"/>
</dbReference>
<dbReference type="InterPro" id="IPR006127">
    <property type="entry name" value="ZnuA-like"/>
</dbReference>
<evidence type="ECO:0000256" key="3">
    <source>
        <dbReference type="RuleBase" id="RU003512"/>
    </source>
</evidence>
<name>A0A167YVY8_9BACI</name>
<evidence type="ECO:0000256" key="6">
    <source>
        <dbReference type="SAM" id="SignalP"/>
    </source>
</evidence>
<comment type="similarity">
    <text evidence="3">Belongs to the bacterial solute-binding protein 9 family.</text>
</comment>
<dbReference type="Gene3D" id="3.40.50.1980">
    <property type="entry name" value="Nitrogenase molybdenum iron protein domain"/>
    <property type="match status" value="2"/>
</dbReference>
<gene>
    <name evidence="7" type="ORF">AZI98_18050</name>
</gene>
<proteinExistence type="inferred from homology"/>
<feature type="region of interest" description="Disordered" evidence="5">
    <location>
        <begin position="130"/>
        <end position="178"/>
    </location>
</feature>
<dbReference type="Pfam" id="PF01297">
    <property type="entry name" value="ZnuA"/>
    <property type="match status" value="1"/>
</dbReference>
<dbReference type="GO" id="GO:0007155">
    <property type="term" value="P:cell adhesion"/>
    <property type="evidence" value="ECO:0007669"/>
    <property type="project" value="InterPro"/>
</dbReference>
<feature type="chain" id="PRO_5038871734" description="Adhesin" evidence="6">
    <location>
        <begin position="22"/>
        <end position="345"/>
    </location>
</feature>
<keyword evidence="1 3" id="KW-0813">Transport</keyword>
<evidence type="ECO:0000313" key="7">
    <source>
        <dbReference type="EMBL" id="KZN94606.1"/>
    </source>
</evidence>